<dbReference type="InterPro" id="IPR008972">
    <property type="entry name" value="Cupredoxin"/>
</dbReference>
<dbReference type="InterPro" id="IPR001505">
    <property type="entry name" value="Copper_CuA"/>
</dbReference>
<dbReference type="Pfam" id="PF00116">
    <property type="entry name" value="COX2"/>
    <property type="match status" value="1"/>
</dbReference>
<feature type="domain" description="Cytochrome c" evidence="7">
    <location>
        <begin position="179"/>
        <end position="316"/>
    </location>
</feature>
<reference evidence="8" key="1">
    <citation type="journal article" date="2015" name="Nature">
        <title>Complex archaea that bridge the gap between prokaryotes and eukaryotes.</title>
        <authorList>
            <person name="Spang A."/>
            <person name="Saw J.H."/>
            <person name="Jorgensen S.L."/>
            <person name="Zaremba-Niedzwiedzka K."/>
            <person name="Martijn J."/>
            <person name="Lind A.E."/>
            <person name="van Eijk R."/>
            <person name="Schleper C."/>
            <person name="Guy L."/>
            <person name="Ettema T.J."/>
        </authorList>
    </citation>
    <scope>NUCLEOTIDE SEQUENCE</scope>
</reference>
<organism evidence="8">
    <name type="scientific">marine sediment metagenome</name>
    <dbReference type="NCBI Taxonomy" id="412755"/>
    <lineage>
        <taxon>unclassified sequences</taxon>
        <taxon>metagenomes</taxon>
        <taxon>ecological metagenomes</taxon>
    </lineage>
</organism>
<evidence type="ECO:0000313" key="8">
    <source>
        <dbReference type="EMBL" id="KKL76819.1"/>
    </source>
</evidence>
<dbReference type="GO" id="GO:0004129">
    <property type="term" value="F:cytochrome-c oxidase activity"/>
    <property type="evidence" value="ECO:0007669"/>
    <property type="project" value="InterPro"/>
</dbReference>
<dbReference type="InterPro" id="IPR009056">
    <property type="entry name" value="Cyt_c-like_dom"/>
</dbReference>
<keyword evidence="5" id="KW-0472">Membrane</keyword>
<keyword evidence="5" id="KW-1133">Transmembrane helix</keyword>
<keyword evidence="1" id="KW-0349">Heme</keyword>
<dbReference type="InterPro" id="IPR002429">
    <property type="entry name" value="CcO_II-like_C"/>
</dbReference>
<dbReference type="PROSITE" id="PS50857">
    <property type="entry name" value="COX2_CUA"/>
    <property type="match status" value="1"/>
</dbReference>
<feature type="non-terminal residue" evidence="8">
    <location>
        <position position="1"/>
    </location>
</feature>
<evidence type="ECO:0000259" key="6">
    <source>
        <dbReference type="PROSITE" id="PS50857"/>
    </source>
</evidence>
<dbReference type="Gene3D" id="1.10.760.10">
    <property type="entry name" value="Cytochrome c-like domain"/>
    <property type="match status" value="1"/>
</dbReference>
<evidence type="ECO:0008006" key="9">
    <source>
        <dbReference type="Google" id="ProtNLM"/>
    </source>
</evidence>
<dbReference type="PROSITE" id="PS51007">
    <property type="entry name" value="CYTC"/>
    <property type="match status" value="1"/>
</dbReference>
<keyword evidence="2" id="KW-0479">Metal-binding</keyword>
<keyword evidence="4" id="KW-0186">Copper</keyword>
<protein>
    <recommendedName>
        <fullName evidence="9">Cytochrome oxidase subunit II copper A binding domain-containing protein</fullName>
    </recommendedName>
</protein>
<comment type="caution">
    <text evidence="8">The sequence shown here is derived from an EMBL/GenBank/DDBJ whole genome shotgun (WGS) entry which is preliminary data.</text>
</comment>
<feature type="transmembrane region" description="Helical" evidence="5">
    <location>
        <begin position="6"/>
        <end position="30"/>
    </location>
</feature>
<evidence type="ECO:0000256" key="1">
    <source>
        <dbReference type="ARBA" id="ARBA00022617"/>
    </source>
</evidence>
<dbReference type="Gene3D" id="2.60.40.420">
    <property type="entry name" value="Cupredoxins - blue copper proteins"/>
    <property type="match status" value="1"/>
</dbReference>
<evidence type="ECO:0000256" key="3">
    <source>
        <dbReference type="ARBA" id="ARBA00023004"/>
    </source>
</evidence>
<evidence type="ECO:0000259" key="7">
    <source>
        <dbReference type="PROSITE" id="PS51007"/>
    </source>
</evidence>
<dbReference type="AlphaFoldDB" id="A0A0F9ES54"/>
<dbReference type="GO" id="GO:0016020">
    <property type="term" value="C:membrane"/>
    <property type="evidence" value="ECO:0007669"/>
    <property type="project" value="InterPro"/>
</dbReference>
<evidence type="ECO:0000256" key="2">
    <source>
        <dbReference type="ARBA" id="ARBA00022723"/>
    </source>
</evidence>
<keyword evidence="3" id="KW-0408">Iron</keyword>
<dbReference type="GO" id="GO:0020037">
    <property type="term" value="F:heme binding"/>
    <property type="evidence" value="ECO:0007669"/>
    <property type="project" value="InterPro"/>
</dbReference>
<dbReference type="InterPro" id="IPR036909">
    <property type="entry name" value="Cyt_c-like_dom_sf"/>
</dbReference>
<feature type="domain" description="Cytochrome oxidase subunit II copper A binding" evidence="6">
    <location>
        <begin position="50"/>
        <end position="159"/>
    </location>
</feature>
<sequence length="320" mass="36396">KNKSLIIEIAALIVLIIIMVGLPGFVFMNAPWNSEYRDYRVINLTAVAKDGVWTEEKVTNLNYWNRKFKPAGLELNRGEKVLFRLTSMDVTHTFYVPDLNIGPVEVKGGTVYEVPFIADTIGSFRYYCTTICGDCHYYMQGEILVSENNETPFQTSTVKITAEPLQSCDHEHQPELSGSFVETGYNLYTSLGCITCHGESGQGGIYNPNYVNSSVPSLNDLAEKMRLFWQEDAEIVIDLLEKSADLNMYLEDPPFRQYNRFLAQFESYATKIHDGAHVLQKADTAGPQPPLYMPAWKHQLTDQEINAILAYLIEQFDWED</sequence>
<evidence type="ECO:0000256" key="5">
    <source>
        <dbReference type="SAM" id="Phobius"/>
    </source>
</evidence>
<name>A0A0F9ES54_9ZZZZ</name>
<dbReference type="EMBL" id="LAZR01023932">
    <property type="protein sequence ID" value="KKL76819.1"/>
    <property type="molecule type" value="Genomic_DNA"/>
</dbReference>
<dbReference type="GO" id="GO:0005507">
    <property type="term" value="F:copper ion binding"/>
    <property type="evidence" value="ECO:0007669"/>
    <property type="project" value="InterPro"/>
</dbReference>
<accession>A0A0F9ES54</accession>
<evidence type="ECO:0000256" key="4">
    <source>
        <dbReference type="ARBA" id="ARBA00023008"/>
    </source>
</evidence>
<dbReference type="Pfam" id="PF00034">
    <property type="entry name" value="Cytochrom_C"/>
    <property type="match status" value="1"/>
</dbReference>
<keyword evidence="5" id="KW-0812">Transmembrane</keyword>
<dbReference type="SUPFAM" id="SSF46626">
    <property type="entry name" value="Cytochrome c"/>
    <property type="match status" value="1"/>
</dbReference>
<gene>
    <name evidence="8" type="ORF">LCGC14_2041060</name>
</gene>
<proteinExistence type="predicted"/>
<dbReference type="PROSITE" id="PS00078">
    <property type="entry name" value="COX2"/>
    <property type="match status" value="1"/>
</dbReference>
<dbReference type="SUPFAM" id="SSF49503">
    <property type="entry name" value="Cupredoxins"/>
    <property type="match status" value="1"/>
</dbReference>